<organism evidence="2 3">
    <name type="scientific">Salegentibacter chungangensis</name>
    <dbReference type="NCBI Taxonomy" id="1335724"/>
    <lineage>
        <taxon>Bacteria</taxon>
        <taxon>Pseudomonadati</taxon>
        <taxon>Bacteroidota</taxon>
        <taxon>Flavobacteriia</taxon>
        <taxon>Flavobacteriales</taxon>
        <taxon>Flavobacteriaceae</taxon>
        <taxon>Salegentibacter</taxon>
    </lineage>
</organism>
<gene>
    <name evidence="2" type="ORF">ACFQ3Q_02810</name>
</gene>
<dbReference type="Proteomes" id="UP001597131">
    <property type="component" value="Unassembled WGS sequence"/>
</dbReference>
<evidence type="ECO:0000313" key="3">
    <source>
        <dbReference type="Proteomes" id="UP001597131"/>
    </source>
</evidence>
<feature type="chain" id="PRO_5046282214" description="DUF3221 domain-containing protein" evidence="1">
    <location>
        <begin position="22"/>
        <end position="103"/>
    </location>
</feature>
<dbReference type="EMBL" id="JBHTLI010000001">
    <property type="protein sequence ID" value="MFD1094669.1"/>
    <property type="molecule type" value="Genomic_DNA"/>
</dbReference>
<feature type="signal peptide" evidence="1">
    <location>
        <begin position="1"/>
        <end position="21"/>
    </location>
</feature>
<sequence>MKLLSLSFGMVLLLFASTCNNSSSQEPQEELIEVTGTIEAIGMTSFQYGTHLLKNEEEMYALKSDKLDLSAYEGKEVKLTAKKLEGYPVDGGPDYLNVIEIKE</sequence>
<evidence type="ECO:0000256" key="1">
    <source>
        <dbReference type="SAM" id="SignalP"/>
    </source>
</evidence>
<keyword evidence="3" id="KW-1185">Reference proteome</keyword>
<keyword evidence="1" id="KW-0732">Signal</keyword>
<proteinExistence type="predicted"/>
<evidence type="ECO:0008006" key="4">
    <source>
        <dbReference type="Google" id="ProtNLM"/>
    </source>
</evidence>
<comment type="caution">
    <text evidence="2">The sequence shown here is derived from an EMBL/GenBank/DDBJ whole genome shotgun (WGS) entry which is preliminary data.</text>
</comment>
<reference evidence="3" key="1">
    <citation type="journal article" date="2019" name="Int. J. Syst. Evol. Microbiol.">
        <title>The Global Catalogue of Microorganisms (GCM) 10K type strain sequencing project: providing services to taxonomists for standard genome sequencing and annotation.</title>
        <authorList>
            <consortium name="The Broad Institute Genomics Platform"/>
            <consortium name="The Broad Institute Genome Sequencing Center for Infectious Disease"/>
            <person name="Wu L."/>
            <person name="Ma J."/>
        </authorList>
    </citation>
    <scope>NUCLEOTIDE SEQUENCE [LARGE SCALE GENOMIC DNA]</scope>
    <source>
        <strain evidence="3">CCUG 64793</strain>
    </source>
</reference>
<protein>
    <recommendedName>
        <fullName evidence="4">DUF3221 domain-containing protein</fullName>
    </recommendedName>
</protein>
<accession>A0ABW3NPI9</accession>
<dbReference type="RefSeq" id="WP_380742703.1">
    <property type="nucleotide sequence ID" value="NZ_JBHTLI010000001.1"/>
</dbReference>
<evidence type="ECO:0000313" key="2">
    <source>
        <dbReference type="EMBL" id="MFD1094669.1"/>
    </source>
</evidence>
<name>A0ABW3NPI9_9FLAO</name>